<dbReference type="AlphaFoldDB" id="A0A089RC22"/>
<proteinExistence type="predicted"/>
<evidence type="ECO:0000256" key="1">
    <source>
        <dbReference type="SAM" id="MobiDB-lite"/>
    </source>
</evidence>
<organism evidence="2 3">
    <name type="scientific">Cedecea neteri</name>
    <dbReference type="NCBI Taxonomy" id="158822"/>
    <lineage>
        <taxon>Bacteria</taxon>
        <taxon>Pseudomonadati</taxon>
        <taxon>Pseudomonadota</taxon>
        <taxon>Gammaproteobacteria</taxon>
        <taxon>Enterobacterales</taxon>
        <taxon>Enterobacteriaceae</taxon>
        <taxon>Cedecea</taxon>
    </lineage>
</organism>
<gene>
    <name evidence="2" type="ORF">JT31_05665</name>
</gene>
<feature type="region of interest" description="Disordered" evidence="1">
    <location>
        <begin position="1"/>
        <end position="84"/>
    </location>
</feature>
<dbReference type="EMBL" id="CP009451">
    <property type="protein sequence ID" value="AIR04120.1"/>
    <property type="molecule type" value="Genomic_DNA"/>
</dbReference>
<evidence type="ECO:0000313" key="2">
    <source>
        <dbReference type="EMBL" id="AIR04120.1"/>
    </source>
</evidence>
<accession>A0A089RC22</accession>
<protein>
    <submittedName>
        <fullName evidence="2">Type III secretion protein</fullName>
    </submittedName>
</protein>
<evidence type="ECO:0000313" key="3">
    <source>
        <dbReference type="Proteomes" id="UP000029481"/>
    </source>
</evidence>
<dbReference type="CDD" id="cd17468">
    <property type="entry name" value="T3SS_HrpP_C"/>
    <property type="match status" value="1"/>
</dbReference>
<feature type="compositionally biased region" description="Low complexity" evidence="1">
    <location>
        <begin position="31"/>
        <end position="53"/>
    </location>
</feature>
<feature type="compositionally biased region" description="Basic and acidic residues" evidence="1">
    <location>
        <begin position="65"/>
        <end position="84"/>
    </location>
</feature>
<dbReference type="InterPro" id="IPR049757">
    <property type="entry name" value="T3SS_HrpP-like_C"/>
</dbReference>
<sequence length="207" mass="22636">MIHHALKTAHPQPRLWQQSHPAPQPRHQPDNALQAPAPRAPQTPTNNAPTLPQMPARSTPAFSRASDRQKLSRDEKEFSDLLSKDEPAPLMPVLALNLFDGSLGGTEQPQQASESPASALQAMLESHLVQGIEQQESLPARFSLLLPDLGEVVAQVTPTSGDELDIALGFSAHAWDKVRGFEQDGQGSLSGRMGKKVRLRFKRREAV</sequence>
<dbReference type="KEGG" id="cnt:JT31_05665"/>
<dbReference type="Proteomes" id="UP000029481">
    <property type="component" value="Chromosome"/>
</dbReference>
<reference evidence="2 3" key="1">
    <citation type="submission" date="2014-09" db="EMBL/GenBank/DDBJ databases">
        <title>Cedecea neteri SSMD04 Genome Sequencing.</title>
        <authorList>
            <person name="Tan J.-Y."/>
        </authorList>
    </citation>
    <scope>NUCLEOTIDE SEQUENCE [LARGE SCALE GENOMIC DNA]</scope>
    <source>
        <strain evidence="2 3">SSMD04</strain>
    </source>
</reference>
<keyword evidence="3" id="KW-1185">Reference proteome</keyword>
<name>A0A089RC22_9ENTR</name>
<dbReference type="OrthoDB" id="6630376at2"/>
<dbReference type="RefSeq" id="WP_038474304.1">
    <property type="nucleotide sequence ID" value="NZ_CP009451.1"/>
</dbReference>